<evidence type="ECO:0000256" key="7">
    <source>
        <dbReference type="ARBA" id="ARBA00023136"/>
    </source>
</evidence>
<accession>A0A2G4YUX3</accession>
<feature type="transmembrane region" description="Helical" evidence="15">
    <location>
        <begin position="12"/>
        <end position="31"/>
    </location>
</feature>
<evidence type="ECO:0000256" key="1">
    <source>
        <dbReference type="ARBA" id="ARBA00004382"/>
    </source>
</evidence>
<protein>
    <recommendedName>
        <fullName evidence="2">Parvulin-like PPIase</fullName>
    </recommendedName>
    <alternativeName>
        <fullName evidence="9">Peptidyl-prolyl cis-trans isomerase plp</fullName>
    </alternativeName>
    <alternativeName>
        <fullName evidence="12">Periplasmic chaperone PpiD</fullName>
    </alternativeName>
    <alternativeName>
        <fullName evidence="13">Periplasmic folding chaperone</fullName>
    </alternativeName>
    <alternativeName>
        <fullName evidence="10">Rotamase plp</fullName>
    </alternativeName>
</protein>
<dbReference type="Gene3D" id="3.10.50.40">
    <property type="match status" value="1"/>
</dbReference>
<evidence type="ECO:0000256" key="14">
    <source>
        <dbReference type="PROSITE-ProRule" id="PRU00278"/>
    </source>
</evidence>
<keyword evidence="18" id="KW-1185">Reference proteome</keyword>
<evidence type="ECO:0000256" key="9">
    <source>
        <dbReference type="ARBA" id="ARBA00030642"/>
    </source>
</evidence>
<dbReference type="InterPro" id="IPR052029">
    <property type="entry name" value="PpiD_chaperone"/>
</dbReference>
<reference evidence="17 18" key="1">
    <citation type="submission" date="2017-10" db="EMBL/GenBank/DDBJ databases">
        <title>Frigbacter circumglobatus gen. nov. sp. nov., isolated from sediment cultured in situ.</title>
        <authorList>
            <person name="Zhao Z."/>
        </authorList>
    </citation>
    <scope>NUCLEOTIDE SEQUENCE [LARGE SCALE GENOMIC DNA]</scope>
    <source>
        <strain evidence="17 18">ZYL</strain>
    </source>
</reference>
<dbReference type="Pfam" id="PF13145">
    <property type="entry name" value="Rotamase_2"/>
    <property type="match status" value="1"/>
</dbReference>
<evidence type="ECO:0000259" key="16">
    <source>
        <dbReference type="PROSITE" id="PS50198"/>
    </source>
</evidence>
<evidence type="ECO:0000256" key="3">
    <source>
        <dbReference type="ARBA" id="ARBA00022475"/>
    </source>
</evidence>
<keyword evidence="4" id="KW-0997">Cell inner membrane</keyword>
<proteinExistence type="inferred from homology"/>
<evidence type="ECO:0000256" key="12">
    <source>
        <dbReference type="ARBA" id="ARBA00040743"/>
    </source>
</evidence>
<keyword evidence="8" id="KW-0143">Chaperone</keyword>
<comment type="similarity">
    <text evidence="11">Belongs to the PpiD chaperone family.</text>
</comment>
<organism evidence="17 18">
    <name type="scientific">Paremcibacter congregatus</name>
    <dbReference type="NCBI Taxonomy" id="2043170"/>
    <lineage>
        <taxon>Bacteria</taxon>
        <taxon>Pseudomonadati</taxon>
        <taxon>Pseudomonadota</taxon>
        <taxon>Alphaproteobacteria</taxon>
        <taxon>Emcibacterales</taxon>
        <taxon>Emcibacteraceae</taxon>
        <taxon>Paremcibacter</taxon>
    </lineage>
</organism>
<evidence type="ECO:0000256" key="6">
    <source>
        <dbReference type="ARBA" id="ARBA00022989"/>
    </source>
</evidence>
<keyword evidence="3" id="KW-1003">Cell membrane</keyword>
<feature type="domain" description="PpiC" evidence="16">
    <location>
        <begin position="266"/>
        <end position="356"/>
    </location>
</feature>
<name>A0A2G4YUX3_9PROT</name>
<dbReference type="AlphaFoldDB" id="A0A2G4YUX3"/>
<evidence type="ECO:0000256" key="5">
    <source>
        <dbReference type="ARBA" id="ARBA00022692"/>
    </source>
</evidence>
<dbReference type="RefSeq" id="WP_099471715.1">
    <property type="nucleotide sequence ID" value="NZ_CP041025.1"/>
</dbReference>
<keyword evidence="14" id="KW-0697">Rotamase</keyword>
<evidence type="ECO:0000256" key="15">
    <source>
        <dbReference type="SAM" id="Phobius"/>
    </source>
</evidence>
<evidence type="ECO:0000256" key="4">
    <source>
        <dbReference type="ARBA" id="ARBA00022519"/>
    </source>
</evidence>
<keyword evidence="7 15" id="KW-0472">Membrane</keyword>
<evidence type="ECO:0000256" key="11">
    <source>
        <dbReference type="ARBA" id="ARBA00038408"/>
    </source>
</evidence>
<evidence type="ECO:0000256" key="10">
    <source>
        <dbReference type="ARBA" id="ARBA00031484"/>
    </source>
</evidence>
<dbReference type="GO" id="GO:0003755">
    <property type="term" value="F:peptidyl-prolyl cis-trans isomerase activity"/>
    <property type="evidence" value="ECO:0007669"/>
    <property type="project" value="UniProtKB-KW"/>
</dbReference>
<keyword evidence="6 15" id="KW-1133">Transmembrane helix</keyword>
<evidence type="ECO:0000313" key="18">
    <source>
        <dbReference type="Proteomes" id="UP000229730"/>
    </source>
</evidence>
<dbReference type="SUPFAM" id="SSF54534">
    <property type="entry name" value="FKBP-like"/>
    <property type="match status" value="1"/>
</dbReference>
<dbReference type="Proteomes" id="UP000229730">
    <property type="component" value="Unassembled WGS sequence"/>
</dbReference>
<dbReference type="EMBL" id="PDEM01000009">
    <property type="protein sequence ID" value="PHZ86131.1"/>
    <property type="molecule type" value="Genomic_DNA"/>
</dbReference>
<dbReference type="InterPro" id="IPR046357">
    <property type="entry name" value="PPIase_dom_sf"/>
</dbReference>
<gene>
    <name evidence="17" type="ORF">CRD36_05530</name>
</gene>
<sequence>MLQFFRSGLTSYFATALLGLLIASFALWGIGGDILGGAGNNVAQVGSEKVTVNDYAREFQSKFSEIQQQSGGEVTRDMVIDRGLTRRWVADLVQREAFAHEASELHIRVTDAQLRDFIVGIEAFQDTFGEFSKEKFDSIAAYQGYKPTEFEEFLRRDLQRQALVTSLVSSIRVPDAVEKTLTKYLMEERKAEIVTIPSRTITDIPAPDDETLQAYYEENSDNYMAPEYRDIRFITMTAIEFAEQVTVTEEEIEQALAAGPAATEASDTRDFEQLLFDDKEIAEKAYKDLEAGRSFADLIVASGTTAEDAAVADNSFDDTVEIYGKEAADAIFSAKEGRYTAPIETAFGWRIFNVTKASSTEATDPETLRAEAIEHLKTEKALDLLYQKSEKINDELAAGAVLADLATALKLDLKEAKNIDRSGYNTKGDLARNVPTQPEFLAKAFDSFVGDEPVLEEMGDGDYFLLEVESIQPRALRPFEEVKTSVLDMWKADTRKKLAQEQANDILAKAQEGVPLADLAKTTENAAFNAVTTTRIDQTGQVARDIQASIFELEVGHAKIQPAIDGNGFVLVKLMSRTLPQKDLPLAQSTQLKNSLAQEYQQRILTSYWKHLETTLPVIINQRAIAAVHNQLASREQ</sequence>
<dbReference type="PANTHER" id="PTHR47529:SF1">
    <property type="entry name" value="PERIPLASMIC CHAPERONE PPID"/>
    <property type="match status" value="1"/>
</dbReference>
<dbReference type="PROSITE" id="PS50198">
    <property type="entry name" value="PPIC_PPIASE_2"/>
    <property type="match status" value="1"/>
</dbReference>
<dbReference type="OrthoDB" id="9768393at2"/>
<dbReference type="FunCoup" id="A0A2G4YUX3">
    <property type="interactions" value="185"/>
</dbReference>
<dbReference type="Gene3D" id="1.10.4030.10">
    <property type="entry name" value="Porin chaperone SurA, peptide-binding domain"/>
    <property type="match status" value="1"/>
</dbReference>
<comment type="caution">
    <text evidence="17">The sequence shown here is derived from an EMBL/GenBank/DDBJ whole genome shotgun (WGS) entry which is preliminary data.</text>
</comment>
<dbReference type="InterPro" id="IPR027304">
    <property type="entry name" value="Trigger_fact/SurA_dom_sf"/>
</dbReference>
<keyword evidence="14" id="KW-0413">Isomerase</keyword>
<evidence type="ECO:0000313" key="17">
    <source>
        <dbReference type="EMBL" id="PHZ86131.1"/>
    </source>
</evidence>
<evidence type="ECO:0000256" key="13">
    <source>
        <dbReference type="ARBA" id="ARBA00042775"/>
    </source>
</evidence>
<dbReference type="Pfam" id="PF13624">
    <property type="entry name" value="SurA_N_3"/>
    <property type="match status" value="1"/>
</dbReference>
<evidence type="ECO:0000256" key="2">
    <source>
        <dbReference type="ARBA" id="ARBA00018370"/>
    </source>
</evidence>
<keyword evidence="5 15" id="KW-0812">Transmembrane</keyword>
<dbReference type="SUPFAM" id="SSF109998">
    <property type="entry name" value="Triger factor/SurA peptide-binding domain-like"/>
    <property type="match status" value="1"/>
</dbReference>
<evidence type="ECO:0000256" key="8">
    <source>
        <dbReference type="ARBA" id="ARBA00023186"/>
    </source>
</evidence>
<dbReference type="InParanoid" id="A0A2G4YUX3"/>
<comment type="subcellular location">
    <subcellularLocation>
        <location evidence="1">Cell inner membrane</location>
        <topology evidence="1">Single-pass type II membrane protein</topology>
        <orientation evidence="1">Periplasmic side</orientation>
    </subcellularLocation>
</comment>
<dbReference type="PANTHER" id="PTHR47529">
    <property type="entry name" value="PEPTIDYL-PROLYL CIS-TRANS ISOMERASE D"/>
    <property type="match status" value="1"/>
</dbReference>
<dbReference type="InterPro" id="IPR000297">
    <property type="entry name" value="PPIase_PpiC"/>
</dbReference>
<dbReference type="GO" id="GO:0005886">
    <property type="term" value="C:plasma membrane"/>
    <property type="evidence" value="ECO:0007669"/>
    <property type="project" value="UniProtKB-SubCell"/>
</dbReference>